<dbReference type="Pfam" id="PF11975">
    <property type="entry name" value="Glyco_hydro_4C"/>
    <property type="match status" value="1"/>
</dbReference>
<evidence type="ECO:0000256" key="6">
    <source>
        <dbReference type="ARBA" id="ARBA00023027"/>
    </source>
</evidence>
<dbReference type="GO" id="GO:0046872">
    <property type="term" value="F:metal ion binding"/>
    <property type="evidence" value="ECO:0007669"/>
    <property type="project" value="UniProtKB-KW"/>
</dbReference>
<dbReference type="PANTHER" id="PTHR32092:SF5">
    <property type="entry name" value="6-PHOSPHO-BETA-GLUCOSIDASE"/>
    <property type="match status" value="1"/>
</dbReference>
<dbReference type="AlphaFoldDB" id="A0A0F9G1A0"/>
<reference evidence="11" key="1">
    <citation type="journal article" date="2015" name="Nature">
        <title>Complex archaea that bridge the gap between prokaryotes and eukaryotes.</title>
        <authorList>
            <person name="Spang A."/>
            <person name="Saw J.H."/>
            <person name="Jorgensen S.L."/>
            <person name="Zaremba-Niedzwiedzka K."/>
            <person name="Martijn J."/>
            <person name="Lind A.E."/>
            <person name="van Eijk R."/>
            <person name="Schleper C."/>
            <person name="Guy L."/>
            <person name="Ettema T.J."/>
        </authorList>
    </citation>
    <scope>NUCLEOTIDE SEQUENCE</scope>
</reference>
<accession>A0A0F9G1A0</accession>
<keyword evidence="8" id="KW-0119">Carbohydrate metabolism</keyword>
<dbReference type="InterPro" id="IPR015955">
    <property type="entry name" value="Lactate_DH/Glyco_Ohase_4_C"/>
</dbReference>
<protein>
    <recommendedName>
        <fullName evidence="10">Glycosyl hydrolase family 4 C-terminal domain-containing protein</fullName>
    </recommendedName>
</protein>
<keyword evidence="6" id="KW-0520">NAD</keyword>
<organism evidence="11">
    <name type="scientific">marine sediment metagenome</name>
    <dbReference type="NCBI Taxonomy" id="412755"/>
    <lineage>
        <taxon>unclassified sequences</taxon>
        <taxon>metagenomes</taxon>
        <taxon>ecological metagenomes</taxon>
    </lineage>
</organism>
<dbReference type="InterPro" id="IPR036291">
    <property type="entry name" value="NAD(P)-bd_dom_sf"/>
</dbReference>
<evidence type="ECO:0000256" key="8">
    <source>
        <dbReference type="ARBA" id="ARBA00023277"/>
    </source>
</evidence>
<dbReference type="GO" id="GO:0016616">
    <property type="term" value="F:oxidoreductase activity, acting on the CH-OH group of donors, NAD or NADP as acceptor"/>
    <property type="evidence" value="ECO:0007669"/>
    <property type="project" value="InterPro"/>
</dbReference>
<comment type="similarity">
    <text evidence="3">Belongs to the glycosyl hydrolase 4 family.</text>
</comment>
<keyword evidence="7" id="KW-0464">Manganese</keyword>
<dbReference type="GO" id="GO:0004553">
    <property type="term" value="F:hydrolase activity, hydrolyzing O-glycosyl compounds"/>
    <property type="evidence" value="ECO:0007669"/>
    <property type="project" value="InterPro"/>
</dbReference>
<comment type="cofactor">
    <cofactor evidence="2">
        <name>Mn(2+)</name>
        <dbReference type="ChEBI" id="CHEBI:29035"/>
    </cofactor>
</comment>
<keyword evidence="9" id="KW-0326">Glycosidase</keyword>
<comment type="caution">
    <text evidence="11">The sequence shown here is derived from an EMBL/GenBank/DDBJ whole genome shotgun (WGS) entry which is preliminary data.</text>
</comment>
<evidence type="ECO:0000256" key="9">
    <source>
        <dbReference type="ARBA" id="ARBA00023295"/>
    </source>
</evidence>
<gene>
    <name evidence="11" type="ORF">LCGC14_1884370</name>
</gene>
<comment type="cofactor">
    <cofactor evidence="1">
        <name>NAD(+)</name>
        <dbReference type="ChEBI" id="CHEBI:57540"/>
    </cofactor>
</comment>
<sequence length="434" mass="47665">MERTAKPKIVVIGAASSSFSGLLSDLVGSKDLDGAELALVDIDETGLEIMTALAKQMAKQWKRKTTVTGTPDRAEALADADFVLTTIAVGGVRTWRQDEEIPAKHGFYGHSVDTVGPGGLFRGLRLIPPMIDICRDVERLCPNAWVINYSNPMPGVCRAVQKATDAKIVGLCTAGFLPKQAAKYLEIEPDRVEVISAGVNHWVWTLKVLVDGEDITEEFNRKMLDGLGGEYVRSSRELLEIFGCWPFPGANHVAEFLPYFYGTEDDGRGDEWYPFRKGHDFDKRVKMETEQRAKLKAQAEGAEPLGHEPEESAGEAIRMLQSMWYNRRTLHYANVANEGLVTNLPAEAIVEIPAIADVTGIRGLKVGPLPAGVVGLVQARCAFYELLADAGINRSKHLALQCLMADTLTTSIPRAKACIDEMFQVQAEFLPGYE</sequence>
<dbReference type="SUPFAM" id="SSF56327">
    <property type="entry name" value="LDH C-terminal domain-like"/>
    <property type="match status" value="1"/>
</dbReference>
<dbReference type="PRINTS" id="PR00732">
    <property type="entry name" value="GLHYDRLASE4"/>
</dbReference>
<dbReference type="InterPro" id="IPR022616">
    <property type="entry name" value="Glyco_hydro_4_C"/>
</dbReference>
<proteinExistence type="inferred from homology"/>
<evidence type="ECO:0000256" key="4">
    <source>
        <dbReference type="ARBA" id="ARBA00022723"/>
    </source>
</evidence>
<evidence type="ECO:0000256" key="7">
    <source>
        <dbReference type="ARBA" id="ARBA00023211"/>
    </source>
</evidence>
<evidence type="ECO:0000256" key="5">
    <source>
        <dbReference type="ARBA" id="ARBA00022801"/>
    </source>
</evidence>
<feature type="domain" description="Glycosyl hydrolase family 4 C-terminal" evidence="10">
    <location>
        <begin position="197"/>
        <end position="409"/>
    </location>
</feature>
<evidence type="ECO:0000256" key="1">
    <source>
        <dbReference type="ARBA" id="ARBA00001911"/>
    </source>
</evidence>
<dbReference type="InterPro" id="IPR001088">
    <property type="entry name" value="Glyco_hydro_4"/>
</dbReference>
<keyword evidence="5" id="KW-0378">Hydrolase</keyword>
<name>A0A0F9G1A0_9ZZZZ</name>
<dbReference type="InterPro" id="IPR053715">
    <property type="entry name" value="GH4_Enzyme_sf"/>
</dbReference>
<keyword evidence="4" id="KW-0479">Metal-binding</keyword>
<evidence type="ECO:0000256" key="2">
    <source>
        <dbReference type="ARBA" id="ARBA00001936"/>
    </source>
</evidence>
<dbReference type="EMBL" id="LAZR01019454">
    <property type="protein sequence ID" value="KKL92469.1"/>
    <property type="molecule type" value="Genomic_DNA"/>
</dbReference>
<evidence type="ECO:0000256" key="3">
    <source>
        <dbReference type="ARBA" id="ARBA00010141"/>
    </source>
</evidence>
<dbReference type="Gene3D" id="3.90.1820.10">
    <property type="entry name" value="AglA-like glucosidase"/>
    <property type="match status" value="1"/>
</dbReference>
<dbReference type="SUPFAM" id="SSF51735">
    <property type="entry name" value="NAD(P)-binding Rossmann-fold domains"/>
    <property type="match status" value="1"/>
</dbReference>
<evidence type="ECO:0000259" key="10">
    <source>
        <dbReference type="Pfam" id="PF11975"/>
    </source>
</evidence>
<dbReference type="GO" id="GO:0005975">
    <property type="term" value="P:carbohydrate metabolic process"/>
    <property type="evidence" value="ECO:0007669"/>
    <property type="project" value="InterPro"/>
</dbReference>
<dbReference type="PANTHER" id="PTHR32092">
    <property type="entry name" value="6-PHOSPHO-BETA-GLUCOSIDASE-RELATED"/>
    <property type="match status" value="1"/>
</dbReference>
<evidence type="ECO:0000313" key="11">
    <source>
        <dbReference type="EMBL" id="KKL92469.1"/>
    </source>
</evidence>
<dbReference type="Pfam" id="PF02056">
    <property type="entry name" value="Glyco_hydro_4"/>
    <property type="match status" value="1"/>
</dbReference>